<dbReference type="EMBL" id="CAJVPL010000528">
    <property type="protein sequence ID" value="CAG8506508.1"/>
    <property type="molecule type" value="Genomic_DNA"/>
</dbReference>
<proteinExistence type="predicted"/>
<accession>A0A9N8ZTC1</accession>
<evidence type="ECO:0000313" key="2">
    <source>
        <dbReference type="EMBL" id="CAG8506508.1"/>
    </source>
</evidence>
<dbReference type="Proteomes" id="UP000789831">
    <property type="component" value="Unassembled WGS sequence"/>
</dbReference>
<sequence length="233" mass="26636">MYKFTPTSIFSIFNFNVVPSTLPKPRPPSNDNKPFLQNQQQDLPPAVPSDDPFYIFDAPRWHDFSVNDSNDNADAWFDTHQDTPVKNTVAGSFPHEIVEETPCKRKRAIVEESSETPCKRKRAIVEESSETPCKRKREIEEESPETPSKRKQGIVKESSETPSKRKCEIAEELNESETSIYNEILNPHRVPIRFALHSPTKVIMLLVPGAGIMPKPVERNPKKKRKVSRASRK</sequence>
<reference evidence="2" key="1">
    <citation type="submission" date="2021-06" db="EMBL/GenBank/DDBJ databases">
        <authorList>
            <person name="Kallberg Y."/>
            <person name="Tangrot J."/>
            <person name="Rosling A."/>
        </authorList>
    </citation>
    <scope>NUCLEOTIDE SEQUENCE</scope>
    <source>
        <strain evidence="2">MT106</strain>
    </source>
</reference>
<protein>
    <submittedName>
        <fullName evidence="2">8206_t:CDS:1</fullName>
    </submittedName>
</protein>
<feature type="region of interest" description="Disordered" evidence="1">
    <location>
        <begin position="213"/>
        <end position="233"/>
    </location>
</feature>
<evidence type="ECO:0000256" key="1">
    <source>
        <dbReference type="SAM" id="MobiDB-lite"/>
    </source>
</evidence>
<comment type="caution">
    <text evidence="2">The sequence shown here is derived from an EMBL/GenBank/DDBJ whole genome shotgun (WGS) entry which is preliminary data.</text>
</comment>
<keyword evidence="3" id="KW-1185">Reference proteome</keyword>
<dbReference type="OrthoDB" id="5669755at2759"/>
<gene>
    <name evidence="2" type="ORF">AGERDE_LOCUS4519</name>
</gene>
<name>A0A9N8ZTC1_9GLOM</name>
<feature type="compositionally biased region" description="Basic and acidic residues" evidence="1">
    <location>
        <begin position="157"/>
        <end position="167"/>
    </location>
</feature>
<dbReference type="AlphaFoldDB" id="A0A9N8ZTC1"/>
<feature type="compositionally biased region" description="Polar residues" evidence="1">
    <location>
        <begin position="29"/>
        <end position="42"/>
    </location>
</feature>
<feature type="region of interest" description="Disordered" evidence="1">
    <location>
        <begin position="128"/>
        <end position="167"/>
    </location>
</feature>
<organism evidence="2 3">
    <name type="scientific">Ambispora gerdemannii</name>
    <dbReference type="NCBI Taxonomy" id="144530"/>
    <lineage>
        <taxon>Eukaryota</taxon>
        <taxon>Fungi</taxon>
        <taxon>Fungi incertae sedis</taxon>
        <taxon>Mucoromycota</taxon>
        <taxon>Glomeromycotina</taxon>
        <taxon>Glomeromycetes</taxon>
        <taxon>Archaeosporales</taxon>
        <taxon>Ambisporaceae</taxon>
        <taxon>Ambispora</taxon>
    </lineage>
</organism>
<evidence type="ECO:0000313" key="3">
    <source>
        <dbReference type="Proteomes" id="UP000789831"/>
    </source>
</evidence>
<feature type="region of interest" description="Disordered" evidence="1">
    <location>
        <begin position="23"/>
        <end position="49"/>
    </location>
</feature>
<feature type="compositionally biased region" description="Basic residues" evidence="1">
    <location>
        <begin position="221"/>
        <end position="233"/>
    </location>
</feature>